<evidence type="ECO:0000256" key="9">
    <source>
        <dbReference type="ARBA" id="ARBA00022980"/>
    </source>
</evidence>
<evidence type="ECO:0000256" key="12">
    <source>
        <dbReference type="ARBA" id="ARBA00023274"/>
    </source>
</evidence>
<keyword evidence="17" id="KW-1133">Transmembrane helix</keyword>
<comment type="catalytic activity">
    <reaction evidence="13">
        <text>a plastoquinone + NADPH + (n+1) H(+)(in) = a plastoquinol + NADP(+) + n H(+)(out)</text>
        <dbReference type="Rhea" id="RHEA:42612"/>
        <dbReference type="Rhea" id="RHEA-COMP:9561"/>
        <dbReference type="Rhea" id="RHEA-COMP:9562"/>
        <dbReference type="ChEBI" id="CHEBI:15378"/>
        <dbReference type="ChEBI" id="CHEBI:17757"/>
        <dbReference type="ChEBI" id="CHEBI:57783"/>
        <dbReference type="ChEBI" id="CHEBI:58349"/>
        <dbReference type="ChEBI" id="CHEBI:62192"/>
    </reaction>
</comment>
<dbReference type="InterPro" id="IPR045693">
    <property type="entry name" value="Ndh2_N"/>
</dbReference>
<dbReference type="Pfam" id="PF00361">
    <property type="entry name" value="Proton_antipo_M"/>
    <property type="match status" value="1"/>
</dbReference>
<dbReference type="NCBIfam" id="TIGR01029">
    <property type="entry name" value="rpsG_bact"/>
    <property type="match status" value="1"/>
</dbReference>
<dbReference type="SUPFAM" id="SSF50249">
    <property type="entry name" value="Nucleic acid-binding proteins"/>
    <property type="match status" value="1"/>
</dbReference>
<keyword evidence="10" id="KW-0520">NAD</keyword>
<keyword evidence="12 15" id="KW-0687">Ribonucleoprotein</keyword>
<comment type="similarity">
    <text evidence="3 15">Belongs to the universal ribosomal protein uS7 family.</text>
</comment>
<comment type="subcellular location">
    <subcellularLocation>
        <location evidence="1">Plastid</location>
        <location evidence="1">Chloroplast thylakoid membrane</location>
    </subcellularLocation>
</comment>
<evidence type="ECO:0000259" key="18">
    <source>
        <dbReference type="Pfam" id="PF00177"/>
    </source>
</evidence>
<dbReference type="GO" id="GO:0019843">
    <property type="term" value="F:rRNA binding"/>
    <property type="evidence" value="ECO:0007669"/>
    <property type="project" value="UniProtKB-KW"/>
</dbReference>
<name>A0ABD3B783_9LAMI</name>
<evidence type="ECO:0000256" key="13">
    <source>
        <dbReference type="ARBA" id="ARBA00047726"/>
    </source>
</evidence>
<dbReference type="InterPro" id="IPR001750">
    <property type="entry name" value="ND/Mrp_TM"/>
</dbReference>
<dbReference type="Proteomes" id="UP001632038">
    <property type="component" value="Unassembled WGS sequence"/>
</dbReference>
<dbReference type="HAMAP" id="MF_00480_B">
    <property type="entry name" value="Ribosomal_uS7_B"/>
    <property type="match status" value="1"/>
</dbReference>
<dbReference type="GO" id="GO:0005840">
    <property type="term" value="C:ribosome"/>
    <property type="evidence" value="ECO:0007669"/>
    <property type="project" value="UniProtKB-KW"/>
</dbReference>
<dbReference type="Gene3D" id="1.10.455.10">
    <property type="entry name" value="Ribosomal protein S7 domain"/>
    <property type="match status" value="1"/>
</dbReference>
<keyword evidence="17" id="KW-0472">Membrane</keyword>
<evidence type="ECO:0000256" key="15">
    <source>
        <dbReference type="RuleBase" id="RU003619"/>
    </source>
</evidence>
<evidence type="ECO:0000313" key="22">
    <source>
        <dbReference type="Proteomes" id="UP001632038"/>
    </source>
</evidence>
<feature type="transmembrane region" description="Helical" evidence="17">
    <location>
        <begin position="398"/>
        <end position="418"/>
    </location>
</feature>
<dbReference type="GO" id="GO:1990904">
    <property type="term" value="C:ribonucleoprotein complex"/>
    <property type="evidence" value="ECO:0007669"/>
    <property type="project" value="UniProtKB-KW"/>
</dbReference>
<dbReference type="InterPro" id="IPR005679">
    <property type="entry name" value="Ribosomal_uS12_bac"/>
</dbReference>
<feature type="domain" description="Small ribosomal subunit protein uS7" evidence="18">
    <location>
        <begin position="201"/>
        <end position="346"/>
    </location>
</feature>
<feature type="transmembrane region" description="Helical" evidence="17">
    <location>
        <begin position="438"/>
        <end position="458"/>
    </location>
</feature>
<evidence type="ECO:0000256" key="7">
    <source>
        <dbReference type="ARBA" id="ARBA00022884"/>
    </source>
</evidence>
<dbReference type="InterPro" id="IPR023798">
    <property type="entry name" value="Ribosomal_uS7_dom"/>
</dbReference>
<dbReference type="Pfam" id="PF00164">
    <property type="entry name" value="Ribosom_S12_S23"/>
    <property type="match status" value="1"/>
</dbReference>
<dbReference type="InterPro" id="IPR012340">
    <property type="entry name" value="NA-bd_OB-fold"/>
</dbReference>
<dbReference type="Pfam" id="PF19530">
    <property type="entry name" value="Ndh2_N"/>
    <property type="match status" value="1"/>
</dbReference>
<feature type="domain" description="NADH:quinone oxidoreductase/Mrp antiporter transmembrane" evidence="19">
    <location>
        <begin position="485"/>
        <end position="598"/>
    </location>
</feature>
<sequence length="642" mass="72520">MFVTLRDRVEEGRGFSSAERDPMNSKELNEGDLSVNFSTITPKKPNSALRKVARVRLTSGFEITAYIPGIGHNLQEHSSVLVRGGRVKDLPGVRYHIVRGTLDAVGVKDRQQGRSKHFFLHYFGNPRTQSYGYVKYRISNPSRKGRETDTQFKVSKQNSILDLIDTYRILRKAVFDESRMYGLEGDLSYLSRSTLQYGLMSRRGTAEEKTAKSDPIYRNRLVNMLVNRILKHGKKSLAYQIIYRAMKKIQQKTETNPLSVLRQAIRGVTPDIAVKARRVGGSTHQVPIEIGSTQGKALAIRWLLAASRKRPGRNMAFKLSSELVDAAKGSGDAIRKKEETHKMAENENFILDSTRIFMKAFHLLLFDGSLIFPECILIFGLILLLMIDSTSDQKDIPWLYFISSTSLVMSITALLFRWREEPMISFSGNFQTNNFNEIFQFLILLCSTLCIPLSVEYIECTEMAITEFILFVLTATLGGMFLCGANDLITIFVAPECFSLCSYLLSGYTKKDVRSNEATMKYLLMGGASSSILVHGFSWLYGLSGGEIELQEIVNGLINTQMYNSPGISIALIFITVGIGFKLSPAPSHQWTPDVYEGVRFVREIPTSLSISEMFGFFKTPWTCRREMLSPLGPRQNFYLFK</sequence>
<keyword evidence="11" id="KW-0793">Thylakoid</keyword>
<keyword evidence="17" id="KW-0812">Transmembrane</keyword>
<dbReference type="InterPro" id="IPR006032">
    <property type="entry name" value="Ribosomal_uS12"/>
</dbReference>
<dbReference type="EMBL" id="JAVIJP010000379">
    <property type="protein sequence ID" value="KAL3613038.1"/>
    <property type="molecule type" value="Genomic_DNA"/>
</dbReference>
<dbReference type="PANTHER" id="PTHR45564">
    <property type="entry name" value="NAD(P)H-QUINONE OXIDOREDUCTASE SUBUNIT 2 B, CHLOROPLASTIC"/>
    <property type="match status" value="1"/>
</dbReference>
<proteinExistence type="inferred from homology"/>
<feature type="domain" description="NAD(P)H-quinone oxidoreductase subunit 2 N-terminal" evidence="20">
    <location>
        <begin position="357"/>
        <end position="456"/>
    </location>
</feature>
<evidence type="ECO:0000256" key="11">
    <source>
        <dbReference type="ARBA" id="ARBA00023078"/>
    </source>
</evidence>
<dbReference type="GO" id="GO:0009535">
    <property type="term" value="C:chloroplast thylakoid membrane"/>
    <property type="evidence" value="ECO:0007669"/>
    <property type="project" value="UniProtKB-SubCell"/>
</dbReference>
<dbReference type="InterPro" id="IPR036823">
    <property type="entry name" value="Ribosomal_uS7_dom_sf"/>
</dbReference>
<evidence type="ECO:0000256" key="10">
    <source>
        <dbReference type="ARBA" id="ARBA00023027"/>
    </source>
</evidence>
<comment type="catalytic activity">
    <reaction evidence="14">
        <text>a plastoquinone + NADH + (n+1) H(+)(in) = a plastoquinol + NAD(+) + n H(+)(out)</text>
        <dbReference type="Rhea" id="RHEA:42608"/>
        <dbReference type="Rhea" id="RHEA-COMP:9561"/>
        <dbReference type="Rhea" id="RHEA-COMP:9562"/>
        <dbReference type="ChEBI" id="CHEBI:15378"/>
        <dbReference type="ChEBI" id="CHEBI:17757"/>
        <dbReference type="ChEBI" id="CHEBI:57540"/>
        <dbReference type="ChEBI" id="CHEBI:57945"/>
        <dbReference type="ChEBI" id="CHEBI:62192"/>
    </reaction>
</comment>
<keyword evidence="9 15" id="KW-0689">Ribosomal protein</keyword>
<dbReference type="NCBIfam" id="TIGR00981">
    <property type="entry name" value="rpsL_bact"/>
    <property type="match status" value="1"/>
</dbReference>
<keyword evidence="5" id="KW-0934">Plastid</keyword>
<dbReference type="CDD" id="cd14871">
    <property type="entry name" value="uS7_Chloroplast"/>
    <property type="match status" value="1"/>
</dbReference>
<evidence type="ECO:0000256" key="6">
    <source>
        <dbReference type="ARBA" id="ARBA00022730"/>
    </source>
</evidence>
<gene>
    <name evidence="21" type="ORF">CASFOL_043116</name>
</gene>
<accession>A0ABD3B783</accession>
<dbReference type="CDD" id="cd03368">
    <property type="entry name" value="Ribosomal_S12"/>
    <property type="match status" value="1"/>
</dbReference>
<evidence type="ECO:0000256" key="14">
    <source>
        <dbReference type="ARBA" id="ARBA00048026"/>
    </source>
</evidence>
<evidence type="ECO:0000256" key="2">
    <source>
        <dbReference type="ARBA" id="ARBA00005657"/>
    </source>
</evidence>
<keyword evidence="4" id="KW-0150">Chloroplast</keyword>
<dbReference type="InterPro" id="IPR020606">
    <property type="entry name" value="Ribosomal_uS7_CS"/>
</dbReference>
<evidence type="ECO:0000256" key="8">
    <source>
        <dbReference type="ARBA" id="ARBA00022967"/>
    </source>
</evidence>
<dbReference type="InterPro" id="IPR005717">
    <property type="entry name" value="Ribosomal_uS7_bac/org-type"/>
</dbReference>
<keyword evidence="22" id="KW-1185">Reference proteome</keyword>
<dbReference type="PANTHER" id="PTHR45564:SF1">
    <property type="entry name" value="NAD(P)H-QUINONE OXIDOREDUCTASE SUBUNIT 2"/>
    <property type="match status" value="1"/>
</dbReference>
<evidence type="ECO:0000256" key="3">
    <source>
        <dbReference type="ARBA" id="ARBA00007151"/>
    </source>
</evidence>
<dbReference type="Gene3D" id="2.40.50.140">
    <property type="entry name" value="Nucleic acid-binding proteins"/>
    <property type="match status" value="1"/>
</dbReference>
<dbReference type="AlphaFoldDB" id="A0ABD3B783"/>
<dbReference type="FunFam" id="1.10.455.10:FF:000001">
    <property type="entry name" value="30S ribosomal protein S7"/>
    <property type="match status" value="1"/>
</dbReference>
<evidence type="ECO:0000259" key="19">
    <source>
        <dbReference type="Pfam" id="PF00361"/>
    </source>
</evidence>
<dbReference type="SUPFAM" id="SSF47973">
    <property type="entry name" value="Ribosomal protein S7"/>
    <property type="match status" value="1"/>
</dbReference>
<keyword evidence="7 16" id="KW-0694">RNA-binding</keyword>
<comment type="caution">
    <text evidence="21">The sequence shown here is derived from an EMBL/GenBank/DDBJ whole genome shotgun (WGS) entry which is preliminary data.</text>
</comment>
<feature type="transmembrane region" description="Helical" evidence="17">
    <location>
        <begin position="465"/>
        <end position="482"/>
    </location>
</feature>
<evidence type="ECO:0000256" key="4">
    <source>
        <dbReference type="ARBA" id="ARBA00022528"/>
    </source>
</evidence>
<keyword evidence="6 16" id="KW-0699">rRNA-binding</keyword>
<dbReference type="PROSITE" id="PS00055">
    <property type="entry name" value="RIBOSOMAL_S12"/>
    <property type="match status" value="1"/>
</dbReference>
<reference evidence="22" key="1">
    <citation type="journal article" date="2024" name="IScience">
        <title>Strigolactones Initiate the Formation of Haustorium-like Structures in Castilleja.</title>
        <authorList>
            <person name="Buerger M."/>
            <person name="Peterson D."/>
            <person name="Chory J."/>
        </authorList>
    </citation>
    <scope>NUCLEOTIDE SEQUENCE [LARGE SCALE GENOMIC DNA]</scope>
</reference>
<protein>
    <recommendedName>
        <fullName evidence="16">Ribosomal protein S7</fullName>
    </recommendedName>
</protein>
<dbReference type="Pfam" id="PF00177">
    <property type="entry name" value="Ribosomal_S7"/>
    <property type="match status" value="1"/>
</dbReference>
<evidence type="ECO:0000256" key="5">
    <source>
        <dbReference type="ARBA" id="ARBA00022640"/>
    </source>
</evidence>
<evidence type="ECO:0000256" key="1">
    <source>
        <dbReference type="ARBA" id="ARBA00004334"/>
    </source>
</evidence>
<organism evidence="21 22">
    <name type="scientific">Castilleja foliolosa</name>
    <dbReference type="NCBI Taxonomy" id="1961234"/>
    <lineage>
        <taxon>Eukaryota</taxon>
        <taxon>Viridiplantae</taxon>
        <taxon>Streptophyta</taxon>
        <taxon>Embryophyta</taxon>
        <taxon>Tracheophyta</taxon>
        <taxon>Spermatophyta</taxon>
        <taxon>Magnoliopsida</taxon>
        <taxon>eudicotyledons</taxon>
        <taxon>Gunneridae</taxon>
        <taxon>Pentapetalae</taxon>
        <taxon>asterids</taxon>
        <taxon>lamiids</taxon>
        <taxon>Lamiales</taxon>
        <taxon>Orobanchaceae</taxon>
        <taxon>Pedicularideae</taxon>
        <taxon>Castillejinae</taxon>
        <taxon>Castilleja</taxon>
    </lineage>
</organism>
<dbReference type="PRINTS" id="PR01034">
    <property type="entry name" value="RIBOSOMALS12"/>
</dbReference>
<evidence type="ECO:0000256" key="16">
    <source>
        <dbReference type="RuleBase" id="RU003620"/>
    </source>
</evidence>
<dbReference type="PROSITE" id="PS00052">
    <property type="entry name" value="RIBOSOMAL_S7"/>
    <property type="match status" value="1"/>
</dbReference>
<evidence type="ECO:0000313" key="21">
    <source>
        <dbReference type="EMBL" id="KAL3613038.1"/>
    </source>
</evidence>
<evidence type="ECO:0000259" key="20">
    <source>
        <dbReference type="Pfam" id="PF19530"/>
    </source>
</evidence>
<evidence type="ECO:0000256" key="17">
    <source>
        <dbReference type="SAM" id="Phobius"/>
    </source>
</evidence>
<comment type="similarity">
    <text evidence="2">Belongs to the universal ribosomal protein uS12 family.</text>
</comment>
<keyword evidence="8" id="KW-1278">Translocase</keyword>
<feature type="transmembrane region" description="Helical" evidence="17">
    <location>
        <begin position="360"/>
        <end position="386"/>
    </location>
</feature>